<reference evidence="2" key="1">
    <citation type="submission" date="2012-11" db="EMBL/GenBank/DDBJ databases">
        <authorList>
            <person name="Lucero-Rivera Y.E."/>
            <person name="Tovar-Ramirez D."/>
        </authorList>
    </citation>
    <scope>NUCLEOTIDE SEQUENCE [LARGE SCALE GENOMIC DNA]</scope>
    <source>
        <strain evidence="2">Araruama</strain>
    </source>
</reference>
<sequence length="79" mass="9368">MNKFISFLAPLMQAYIFYQKASGRWSEASSYEPNLILFDRYCKKNIRKLHICIRKWWMDGAISAKRKPTIHADQESVLL</sequence>
<organism evidence="1 2">
    <name type="scientific">Candidatus Magnetoglobus multicellularis str. Araruama</name>
    <dbReference type="NCBI Taxonomy" id="890399"/>
    <lineage>
        <taxon>Bacteria</taxon>
        <taxon>Pseudomonadati</taxon>
        <taxon>Thermodesulfobacteriota</taxon>
        <taxon>Desulfobacteria</taxon>
        <taxon>Desulfobacterales</taxon>
        <taxon>Desulfobacteraceae</taxon>
        <taxon>Candidatus Magnetoglobus</taxon>
    </lineage>
</organism>
<comment type="caution">
    <text evidence="1">The sequence shown here is derived from an EMBL/GenBank/DDBJ whole genome shotgun (WGS) entry which is preliminary data.</text>
</comment>
<protein>
    <submittedName>
        <fullName evidence="1">Uncharacterized protein</fullName>
    </submittedName>
</protein>
<accession>A0A1V1NXU7</accession>
<dbReference type="EMBL" id="ATBP01001380">
    <property type="protein sequence ID" value="ETR67442.1"/>
    <property type="molecule type" value="Genomic_DNA"/>
</dbReference>
<evidence type="ECO:0000313" key="1">
    <source>
        <dbReference type="EMBL" id="ETR67442.1"/>
    </source>
</evidence>
<dbReference type="AlphaFoldDB" id="A0A1V1NXU7"/>
<proteinExistence type="predicted"/>
<evidence type="ECO:0000313" key="2">
    <source>
        <dbReference type="Proteomes" id="UP000189670"/>
    </source>
</evidence>
<dbReference type="Proteomes" id="UP000189670">
    <property type="component" value="Unassembled WGS sequence"/>
</dbReference>
<gene>
    <name evidence="1" type="ORF">OMM_11598</name>
</gene>
<name>A0A1V1NXU7_9BACT</name>